<sequence>SKNKYSELEREAIKVNTTQNHQKESYLTRCWPLSRGPSSGTLVQTTTLIDQLNNSSFKKSSKDLSSV</sequence>
<dbReference type="EMBL" id="SEYY01013562">
    <property type="protein sequence ID" value="KAB7500579.1"/>
    <property type="molecule type" value="Genomic_DNA"/>
</dbReference>
<dbReference type="Proteomes" id="UP000326759">
    <property type="component" value="Unassembled WGS sequence"/>
</dbReference>
<accession>A0A5N5T3I4</accession>
<evidence type="ECO:0000313" key="2">
    <source>
        <dbReference type="Proteomes" id="UP000326759"/>
    </source>
</evidence>
<keyword evidence="2" id="KW-1185">Reference proteome</keyword>
<protein>
    <submittedName>
        <fullName evidence="1">Uncharacterized protein</fullName>
    </submittedName>
</protein>
<feature type="non-terminal residue" evidence="1">
    <location>
        <position position="1"/>
    </location>
</feature>
<reference evidence="1 2" key="1">
    <citation type="journal article" date="2019" name="PLoS Biol.">
        <title>Sex chromosomes control vertical transmission of feminizing Wolbachia symbionts in an isopod.</title>
        <authorList>
            <person name="Becking T."/>
            <person name="Chebbi M.A."/>
            <person name="Giraud I."/>
            <person name="Moumen B."/>
            <person name="Laverre T."/>
            <person name="Caubet Y."/>
            <person name="Peccoud J."/>
            <person name="Gilbert C."/>
            <person name="Cordaux R."/>
        </authorList>
    </citation>
    <scope>NUCLEOTIDE SEQUENCE [LARGE SCALE GENOMIC DNA]</scope>
    <source>
        <strain evidence="1">ANa2</strain>
        <tissue evidence="1">Whole body excluding digestive tract and cuticle</tissue>
    </source>
</reference>
<name>A0A5N5T3I4_9CRUS</name>
<dbReference type="AlphaFoldDB" id="A0A5N5T3I4"/>
<gene>
    <name evidence="1" type="ORF">Anas_14575</name>
</gene>
<comment type="caution">
    <text evidence="1">The sequence shown here is derived from an EMBL/GenBank/DDBJ whole genome shotgun (WGS) entry which is preliminary data.</text>
</comment>
<organism evidence="1 2">
    <name type="scientific">Armadillidium nasatum</name>
    <dbReference type="NCBI Taxonomy" id="96803"/>
    <lineage>
        <taxon>Eukaryota</taxon>
        <taxon>Metazoa</taxon>
        <taxon>Ecdysozoa</taxon>
        <taxon>Arthropoda</taxon>
        <taxon>Crustacea</taxon>
        <taxon>Multicrustacea</taxon>
        <taxon>Malacostraca</taxon>
        <taxon>Eumalacostraca</taxon>
        <taxon>Peracarida</taxon>
        <taxon>Isopoda</taxon>
        <taxon>Oniscidea</taxon>
        <taxon>Crinocheta</taxon>
        <taxon>Armadillidiidae</taxon>
        <taxon>Armadillidium</taxon>
    </lineage>
</organism>
<evidence type="ECO:0000313" key="1">
    <source>
        <dbReference type="EMBL" id="KAB7500579.1"/>
    </source>
</evidence>
<proteinExistence type="predicted"/>